<gene>
    <name evidence="1" type="ORF">ACFFGE_04735</name>
</gene>
<evidence type="ECO:0000313" key="2">
    <source>
        <dbReference type="Proteomes" id="UP001589906"/>
    </source>
</evidence>
<organism evidence="1 2">
    <name type="scientific">Brevundimonas balnearis</name>
    <dbReference type="NCBI Taxonomy" id="1572858"/>
    <lineage>
        <taxon>Bacteria</taxon>
        <taxon>Pseudomonadati</taxon>
        <taxon>Pseudomonadota</taxon>
        <taxon>Alphaproteobacteria</taxon>
        <taxon>Caulobacterales</taxon>
        <taxon>Caulobacteraceae</taxon>
        <taxon>Brevundimonas</taxon>
    </lineage>
</organism>
<dbReference type="Proteomes" id="UP001589906">
    <property type="component" value="Unassembled WGS sequence"/>
</dbReference>
<keyword evidence="2" id="KW-1185">Reference proteome</keyword>
<sequence length="72" mass="8243">MPIFRILSRVDAYVDYTCEVEADSAEEAVDLVYEGHVKVAWENHGVTEFDAVRMSAIDEDWNDIDDYTRGKA</sequence>
<accession>A0ABV6R3G8</accession>
<proteinExistence type="predicted"/>
<dbReference type="RefSeq" id="WP_376834797.1">
    <property type="nucleotide sequence ID" value="NZ_JBHLSW010000003.1"/>
</dbReference>
<protein>
    <submittedName>
        <fullName evidence="1">Uncharacterized protein</fullName>
    </submittedName>
</protein>
<name>A0ABV6R3G8_9CAUL</name>
<evidence type="ECO:0000313" key="1">
    <source>
        <dbReference type="EMBL" id="MFC0633183.1"/>
    </source>
</evidence>
<dbReference type="EMBL" id="JBHLSW010000003">
    <property type="protein sequence ID" value="MFC0633183.1"/>
    <property type="molecule type" value="Genomic_DNA"/>
</dbReference>
<reference evidence="1 2" key="1">
    <citation type="submission" date="2024-09" db="EMBL/GenBank/DDBJ databases">
        <authorList>
            <person name="Sun Q."/>
            <person name="Mori K."/>
        </authorList>
    </citation>
    <scope>NUCLEOTIDE SEQUENCE [LARGE SCALE GENOMIC DNA]</scope>
    <source>
        <strain evidence="1 2">NCAIM B.02621</strain>
    </source>
</reference>
<comment type="caution">
    <text evidence="1">The sequence shown here is derived from an EMBL/GenBank/DDBJ whole genome shotgun (WGS) entry which is preliminary data.</text>
</comment>